<name>A0A2T0HN05_PSEFL</name>
<dbReference type="InterPro" id="IPR025589">
    <property type="entry name" value="Toprim_C_rpt"/>
</dbReference>
<dbReference type="PRINTS" id="PR00417">
    <property type="entry name" value="PRTPISMRASEI"/>
</dbReference>
<dbReference type="PANTHER" id="PTHR11390">
    <property type="entry name" value="PROKARYOTIC DNA TOPOISOMERASE"/>
    <property type="match status" value="1"/>
</dbReference>
<dbReference type="GO" id="GO:0003677">
    <property type="term" value="F:DNA binding"/>
    <property type="evidence" value="ECO:0007669"/>
    <property type="project" value="UniProtKB-KW"/>
</dbReference>
<dbReference type="InterPro" id="IPR034144">
    <property type="entry name" value="TOPRIM_TopoIII"/>
</dbReference>
<evidence type="ECO:0000256" key="7">
    <source>
        <dbReference type="ARBA" id="ARBA00030003"/>
    </source>
</evidence>
<dbReference type="InterPro" id="IPR013824">
    <property type="entry name" value="Topo_IA_cen_sub1"/>
</dbReference>
<evidence type="ECO:0000313" key="13">
    <source>
        <dbReference type="EMBL" id="PRW84488.1"/>
    </source>
</evidence>
<feature type="domain" description="Topo IA-type catalytic" evidence="12">
    <location>
        <begin position="149"/>
        <end position="620"/>
    </location>
</feature>
<sequence>MRVFIAEKPALAKVIAEALGNPRSKGGYIECGPDIVTWCIGHLLALAPPEAHNPAYAKWNAEDLPLKLRPEKYLPIPATADQLKIVGEWIGKASEIVHAGDPDDEGQLLVDEVLLHFSNKSPVKRLLISDMNANAARKALGNIRDNSEFYGLSQKALARSIGDQLYGFNMTRAYTLAAQAKGIKGVLSVGRVQTVVLGLIVNRYLANRSHSAAYFYNLSANLALGQNKLNARFVVPAGAPVDEKKRVVDEAYANEVASACRNSPATVVSVSVPEKTASAPLPFALLDLQVHISKEHGLDAEKTLAITQALREKYKAITYNRSDCSYLTDEQFAEAPLTLEVLAQALPELSSAFANVDPVRKSRAFNDSKVSAHTAIIPTASRFDVTQLTGDEHKVYMAIVRRYLAQFLPEKRYLAAEVIFDVAGNAFTAKATKTTAAGWTALISDDIEDDIEEGEGNDDNGEQGESRFDVLSALTPAATVLCVDVKVTKEKTKPLPLYTESMLLKDLQRVSKYVQDPHIKQLLLERDQGKAAGENGGIGTPATRGSMLAKLRDRKFYTVDKKKLIPTPLGLEFVAALPSIATTPDMTALWHEQQQRIESGEMSVDAFLDELERFIADQVRNVDVGNIQIQTQAPAFQINANCPMCGGELAVTTKVIGCKGCTFKVWPQIGGKTLTSTQLETLLTKGKTAMLKGFKSGAGKAFDASLRLDAQGKVQMVFAR</sequence>
<dbReference type="Pfam" id="PF13342">
    <property type="entry name" value="Toprim_Crpt"/>
    <property type="match status" value="1"/>
</dbReference>
<dbReference type="GO" id="GO:0006281">
    <property type="term" value="P:DNA repair"/>
    <property type="evidence" value="ECO:0007669"/>
    <property type="project" value="TreeGrafter"/>
</dbReference>
<dbReference type="EMBL" id="PVUH01000030">
    <property type="protein sequence ID" value="PRW84488.1"/>
    <property type="molecule type" value="Genomic_DNA"/>
</dbReference>
<dbReference type="Gene3D" id="1.10.290.10">
    <property type="entry name" value="Topoisomerase I, domain 4"/>
    <property type="match status" value="1"/>
</dbReference>
<reference evidence="13 14" key="1">
    <citation type="submission" date="2018-03" db="EMBL/GenBank/DDBJ databases">
        <title>Blue discolouration in mozzarella cheese caused by Pseudomonas fluorescens.</title>
        <authorList>
            <person name="Chiesa F."/>
            <person name="Dalmasso A."/>
            <person name="Lomonaco S."/>
        </authorList>
    </citation>
    <scope>NUCLEOTIDE SEQUENCE [LARGE SCALE GENOMIC DNA]</scope>
    <source>
        <strain evidence="13 14">11293</strain>
    </source>
</reference>
<dbReference type="InterPro" id="IPR023405">
    <property type="entry name" value="Topo_IA_core_domain"/>
</dbReference>
<organism evidence="13 14">
    <name type="scientific">Pseudomonas fluorescens</name>
    <dbReference type="NCBI Taxonomy" id="294"/>
    <lineage>
        <taxon>Bacteria</taxon>
        <taxon>Pseudomonadati</taxon>
        <taxon>Pseudomonadota</taxon>
        <taxon>Gammaproteobacteria</taxon>
        <taxon>Pseudomonadales</taxon>
        <taxon>Pseudomonadaceae</taxon>
        <taxon>Pseudomonas</taxon>
    </lineage>
</organism>
<dbReference type="Gene3D" id="1.10.460.10">
    <property type="entry name" value="Topoisomerase I, domain 2"/>
    <property type="match status" value="1"/>
</dbReference>
<dbReference type="SMART" id="SM00437">
    <property type="entry name" value="TOP1Ac"/>
    <property type="match status" value="1"/>
</dbReference>
<evidence type="ECO:0000259" key="11">
    <source>
        <dbReference type="PROSITE" id="PS50880"/>
    </source>
</evidence>
<evidence type="ECO:0000256" key="2">
    <source>
        <dbReference type="ARBA" id="ARBA00009446"/>
    </source>
</evidence>
<dbReference type="PANTHER" id="PTHR11390:SF21">
    <property type="entry name" value="DNA TOPOISOMERASE 3-ALPHA"/>
    <property type="match status" value="1"/>
</dbReference>
<dbReference type="PROSITE" id="PS50880">
    <property type="entry name" value="TOPRIM"/>
    <property type="match status" value="1"/>
</dbReference>
<dbReference type="Gene3D" id="3.40.50.140">
    <property type="match status" value="1"/>
</dbReference>
<accession>A0A2T0HN05</accession>
<dbReference type="CDD" id="cd03362">
    <property type="entry name" value="TOPRIM_TopoIA_TopoIII"/>
    <property type="match status" value="1"/>
</dbReference>
<dbReference type="InterPro" id="IPR003601">
    <property type="entry name" value="Topo_IA_2"/>
</dbReference>
<keyword evidence="4" id="KW-0799">Topoisomerase</keyword>
<keyword evidence="5" id="KW-0238">DNA-binding</keyword>
<evidence type="ECO:0000256" key="6">
    <source>
        <dbReference type="ARBA" id="ARBA00023235"/>
    </source>
</evidence>
<feature type="domain" description="Toprim" evidence="11">
    <location>
        <begin position="1"/>
        <end position="132"/>
    </location>
</feature>
<evidence type="ECO:0000256" key="10">
    <source>
        <dbReference type="ARBA" id="ARBA00032877"/>
    </source>
</evidence>
<evidence type="ECO:0000256" key="3">
    <source>
        <dbReference type="ARBA" id="ARBA00012891"/>
    </source>
</evidence>
<gene>
    <name evidence="13" type="ORF">C7A10_29080</name>
</gene>
<comment type="similarity">
    <text evidence="2">Belongs to the type IA topoisomerase family.</text>
</comment>
<dbReference type="AlphaFoldDB" id="A0A2T0HN05"/>
<dbReference type="RefSeq" id="WP_106118652.1">
    <property type="nucleotide sequence ID" value="NZ_PVUH01000030.1"/>
</dbReference>
<dbReference type="Pfam" id="PF01751">
    <property type="entry name" value="Toprim"/>
    <property type="match status" value="1"/>
</dbReference>
<evidence type="ECO:0000259" key="12">
    <source>
        <dbReference type="PROSITE" id="PS52039"/>
    </source>
</evidence>
<dbReference type="SUPFAM" id="SSF56712">
    <property type="entry name" value="Prokaryotic type I DNA topoisomerase"/>
    <property type="match status" value="1"/>
</dbReference>
<evidence type="ECO:0000256" key="5">
    <source>
        <dbReference type="ARBA" id="ARBA00023125"/>
    </source>
</evidence>
<dbReference type="InterPro" id="IPR013825">
    <property type="entry name" value="Topo_IA_cen_sub2"/>
</dbReference>
<dbReference type="Pfam" id="PF01131">
    <property type="entry name" value="Topoisom_bac"/>
    <property type="match status" value="1"/>
</dbReference>
<evidence type="ECO:0000256" key="9">
    <source>
        <dbReference type="ARBA" id="ARBA00032235"/>
    </source>
</evidence>
<dbReference type="Gene3D" id="2.70.20.10">
    <property type="entry name" value="Topoisomerase I, domain 3"/>
    <property type="match status" value="1"/>
</dbReference>
<dbReference type="SMART" id="SM00493">
    <property type="entry name" value="TOPRIM"/>
    <property type="match status" value="1"/>
</dbReference>
<dbReference type="GO" id="GO:0003917">
    <property type="term" value="F:DNA topoisomerase type I (single strand cut, ATP-independent) activity"/>
    <property type="evidence" value="ECO:0007669"/>
    <property type="project" value="UniProtKB-EC"/>
</dbReference>
<evidence type="ECO:0000256" key="4">
    <source>
        <dbReference type="ARBA" id="ARBA00023029"/>
    </source>
</evidence>
<comment type="catalytic activity">
    <reaction evidence="1">
        <text>ATP-independent breakage of single-stranded DNA, followed by passage and rejoining.</text>
        <dbReference type="EC" id="5.6.2.1"/>
    </reaction>
</comment>
<dbReference type="InterPro" id="IPR003602">
    <property type="entry name" value="Topo_IA_DNA-bd_dom"/>
</dbReference>
<evidence type="ECO:0000313" key="14">
    <source>
        <dbReference type="Proteomes" id="UP000239731"/>
    </source>
</evidence>
<protein>
    <recommendedName>
        <fullName evidence="3">DNA topoisomerase</fullName>
        <ecNumber evidence="3">5.6.2.1</ecNumber>
    </recommendedName>
    <alternativeName>
        <fullName evidence="10">Omega-protein</fullName>
    </alternativeName>
    <alternativeName>
        <fullName evidence="9">Relaxing enzyme</fullName>
    </alternativeName>
    <alternativeName>
        <fullName evidence="7">Swivelase</fullName>
    </alternativeName>
    <alternativeName>
        <fullName evidence="8">Untwisting enzyme</fullName>
    </alternativeName>
</protein>
<evidence type="ECO:0000256" key="1">
    <source>
        <dbReference type="ARBA" id="ARBA00000213"/>
    </source>
</evidence>
<dbReference type="GO" id="GO:0006265">
    <property type="term" value="P:DNA topological change"/>
    <property type="evidence" value="ECO:0007669"/>
    <property type="project" value="InterPro"/>
</dbReference>
<dbReference type="GO" id="GO:0043597">
    <property type="term" value="C:cytoplasmic replication fork"/>
    <property type="evidence" value="ECO:0007669"/>
    <property type="project" value="TreeGrafter"/>
</dbReference>
<dbReference type="PROSITE" id="PS52039">
    <property type="entry name" value="TOPO_IA_2"/>
    <property type="match status" value="1"/>
</dbReference>
<comment type="caution">
    <text evidence="13">The sequence shown here is derived from an EMBL/GenBank/DDBJ whole genome shotgun (WGS) entry which is preliminary data.</text>
</comment>
<proteinExistence type="inferred from homology"/>
<dbReference type="EC" id="5.6.2.1" evidence="3"/>
<keyword evidence="6 13" id="KW-0413">Isomerase</keyword>
<dbReference type="InterPro" id="IPR006171">
    <property type="entry name" value="TOPRIM_dom"/>
</dbReference>
<dbReference type="SMART" id="SM00436">
    <property type="entry name" value="TOP1Bc"/>
    <property type="match status" value="1"/>
</dbReference>
<dbReference type="GO" id="GO:0006310">
    <property type="term" value="P:DNA recombination"/>
    <property type="evidence" value="ECO:0007669"/>
    <property type="project" value="TreeGrafter"/>
</dbReference>
<evidence type="ECO:0000256" key="8">
    <source>
        <dbReference type="ARBA" id="ARBA00031985"/>
    </source>
</evidence>
<dbReference type="InterPro" id="IPR013826">
    <property type="entry name" value="Topo_IA_cen_sub3"/>
</dbReference>
<dbReference type="Proteomes" id="UP000239731">
    <property type="component" value="Unassembled WGS sequence"/>
</dbReference>
<dbReference type="InterPro" id="IPR000380">
    <property type="entry name" value="Topo_IA"/>
</dbReference>
<dbReference type="InterPro" id="IPR013497">
    <property type="entry name" value="Topo_IA_cen"/>
</dbReference>